<evidence type="ECO:0000313" key="2">
    <source>
        <dbReference type="EMBL" id="RHN79947.1"/>
    </source>
</evidence>
<proteinExistence type="predicted"/>
<dbReference type="AlphaFoldDB" id="A0A072VLZ9"/>
<evidence type="ECO:0000313" key="1">
    <source>
        <dbReference type="EMBL" id="KEH42423.1"/>
    </source>
</evidence>
<reference evidence="5" key="4">
    <citation type="journal article" date="2018" name="Nat. Plants">
        <title>Whole-genome landscape of Medicago truncatula symbiotic genes.</title>
        <authorList>
            <person name="Pecrix Y."/>
            <person name="Staton S.E."/>
            <person name="Sallet E."/>
            <person name="Lelandais-Briere C."/>
            <person name="Moreau S."/>
            <person name="Carrere S."/>
            <person name="Blein T."/>
            <person name="Jardinaud M.F."/>
            <person name="Latrasse D."/>
            <person name="Zouine M."/>
            <person name="Zahm M."/>
            <person name="Kreplak J."/>
            <person name="Mayjonade B."/>
            <person name="Satge C."/>
            <person name="Perez M."/>
            <person name="Cauet S."/>
            <person name="Marande W."/>
            <person name="Chantry-Darmon C."/>
            <person name="Lopez-Roques C."/>
            <person name="Bouchez O."/>
            <person name="Berard A."/>
            <person name="Debelle F."/>
            <person name="Munos S."/>
            <person name="Bendahmane A."/>
            <person name="Berges H."/>
            <person name="Niebel A."/>
            <person name="Buitink J."/>
            <person name="Frugier F."/>
            <person name="Benhamed M."/>
            <person name="Crespi M."/>
            <person name="Gouzy J."/>
            <person name="Gamas P."/>
        </authorList>
    </citation>
    <scope>NUCLEOTIDE SEQUENCE [LARGE SCALE GENOMIC DNA]</scope>
    <source>
        <strain evidence="5">cv. Jemalong A17</strain>
    </source>
</reference>
<accession>A0A072VLZ9</accession>
<evidence type="ECO:0000313" key="5">
    <source>
        <dbReference type="Proteomes" id="UP000265566"/>
    </source>
</evidence>
<reference evidence="1 4" key="1">
    <citation type="journal article" date="2011" name="Nature">
        <title>The Medicago genome provides insight into the evolution of rhizobial symbioses.</title>
        <authorList>
            <person name="Young N.D."/>
            <person name="Debelle F."/>
            <person name="Oldroyd G.E."/>
            <person name="Geurts R."/>
            <person name="Cannon S.B."/>
            <person name="Udvardi M.K."/>
            <person name="Benedito V.A."/>
            <person name="Mayer K.F."/>
            <person name="Gouzy J."/>
            <person name="Schoof H."/>
            <person name="Van de Peer Y."/>
            <person name="Proost S."/>
            <person name="Cook D.R."/>
            <person name="Meyers B.C."/>
            <person name="Spannagl M."/>
            <person name="Cheung F."/>
            <person name="De Mita S."/>
            <person name="Krishnakumar V."/>
            <person name="Gundlach H."/>
            <person name="Zhou S."/>
            <person name="Mudge J."/>
            <person name="Bharti A.K."/>
            <person name="Murray J.D."/>
            <person name="Naoumkina M.A."/>
            <person name="Rosen B."/>
            <person name="Silverstein K.A."/>
            <person name="Tang H."/>
            <person name="Rombauts S."/>
            <person name="Zhao P.X."/>
            <person name="Zhou P."/>
            <person name="Barbe V."/>
            <person name="Bardou P."/>
            <person name="Bechner M."/>
            <person name="Bellec A."/>
            <person name="Berger A."/>
            <person name="Berges H."/>
            <person name="Bidwell S."/>
            <person name="Bisseling T."/>
            <person name="Choisne N."/>
            <person name="Couloux A."/>
            <person name="Denny R."/>
            <person name="Deshpande S."/>
            <person name="Dai X."/>
            <person name="Doyle J.J."/>
            <person name="Dudez A.M."/>
            <person name="Farmer A.D."/>
            <person name="Fouteau S."/>
            <person name="Franken C."/>
            <person name="Gibelin C."/>
            <person name="Gish J."/>
            <person name="Goldstein S."/>
            <person name="Gonzalez A.J."/>
            <person name="Green P.J."/>
            <person name="Hallab A."/>
            <person name="Hartog M."/>
            <person name="Hua A."/>
            <person name="Humphray S.J."/>
            <person name="Jeong D.H."/>
            <person name="Jing Y."/>
            <person name="Jocker A."/>
            <person name="Kenton S.M."/>
            <person name="Kim D.J."/>
            <person name="Klee K."/>
            <person name="Lai H."/>
            <person name="Lang C."/>
            <person name="Lin S."/>
            <person name="Macmil S.L."/>
            <person name="Magdelenat G."/>
            <person name="Matthews L."/>
            <person name="McCorrison J."/>
            <person name="Monaghan E.L."/>
            <person name="Mun J.H."/>
            <person name="Najar F.Z."/>
            <person name="Nicholson C."/>
            <person name="Noirot C."/>
            <person name="O'Bleness M."/>
            <person name="Paule C.R."/>
            <person name="Poulain J."/>
            <person name="Prion F."/>
            <person name="Qin B."/>
            <person name="Qu C."/>
            <person name="Retzel E.F."/>
            <person name="Riddle C."/>
            <person name="Sallet E."/>
            <person name="Samain S."/>
            <person name="Samson N."/>
            <person name="Sanders I."/>
            <person name="Saurat O."/>
            <person name="Scarpelli C."/>
            <person name="Schiex T."/>
            <person name="Segurens B."/>
            <person name="Severin A.J."/>
            <person name="Sherrier D.J."/>
            <person name="Shi R."/>
            <person name="Sims S."/>
            <person name="Singer S.R."/>
            <person name="Sinharoy S."/>
            <person name="Sterck L."/>
            <person name="Viollet A."/>
            <person name="Wang B.B."/>
            <person name="Wang K."/>
            <person name="Wang M."/>
            <person name="Wang X."/>
            <person name="Warfsmann J."/>
            <person name="Weissenbach J."/>
            <person name="White D.D."/>
            <person name="White J.D."/>
            <person name="Wiley G.B."/>
            <person name="Wincker P."/>
            <person name="Xing Y."/>
            <person name="Yang L."/>
            <person name="Yao Z."/>
            <person name="Ying F."/>
            <person name="Zhai J."/>
            <person name="Zhou L."/>
            <person name="Zuber A."/>
            <person name="Denarie J."/>
            <person name="Dixon R.A."/>
            <person name="May G.D."/>
            <person name="Schwartz D.C."/>
            <person name="Rogers J."/>
            <person name="Quetier F."/>
            <person name="Town C.D."/>
            <person name="Roe B.A."/>
        </authorList>
    </citation>
    <scope>NUCLEOTIDE SEQUENCE [LARGE SCALE GENOMIC DNA]</scope>
    <source>
        <strain evidence="1">A17</strain>
        <strain evidence="3 4">cv. Jemalong A17</strain>
    </source>
</reference>
<dbReference type="Proteomes" id="UP000002051">
    <property type="component" value="Unassembled WGS sequence"/>
</dbReference>
<reference evidence="1 4" key="2">
    <citation type="journal article" date="2014" name="BMC Genomics">
        <title>An improved genome release (version Mt4.0) for the model legume Medicago truncatula.</title>
        <authorList>
            <person name="Tang H."/>
            <person name="Krishnakumar V."/>
            <person name="Bidwell S."/>
            <person name="Rosen B."/>
            <person name="Chan A."/>
            <person name="Zhou S."/>
            <person name="Gentzbittel L."/>
            <person name="Childs K.L."/>
            <person name="Yandell M."/>
            <person name="Gundlach H."/>
            <person name="Mayer K.F."/>
            <person name="Schwartz D.C."/>
            <person name="Town C.D."/>
        </authorList>
    </citation>
    <scope>GENOME REANNOTATION</scope>
    <source>
        <strain evidence="1">A17</strain>
        <strain evidence="3 4">cv. Jemalong A17</strain>
    </source>
</reference>
<sequence>MSMLLKTCQQVCRNIFLPTCYLSVLRARMQLYCWRVQGVLGAAMDSLTIADTRGIIDISLHHRDYDVTVTHPFQNSEYMCIRRGFYRCEIV</sequence>
<dbReference type="EMBL" id="CM001217">
    <property type="protein sequence ID" value="KEH42423.1"/>
    <property type="molecule type" value="Genomic_DNA"/>
</dbReference>
<dbReference type="EnsemblPlants" id="KEH42423">
    <property type="protein sequence ID" value="KEH42423"/>
    <property type="gene ID" value="MTR_1g069205"/>
</dbReference>
<evidence type="ECO:0000313" key="4">
    <source>
        <dbReference type="Proteomes" id="UP000002051"/>
    </source>
</evidence>
<reference evidence="2" key="5">
    <citation type="journal article" date="2018" name="Nat. Plants">
        <title>Whole-genome landscape of Medicago truncatula symbiotic genes.</title>
        <authorList>
            <person name="Pecrix Y."/>
            <person name="Gamas P."/>
            <person name="Carrere S."/>
        </authorList>
    </citation>
    <scope>NUCLEOTIDE SEQUENCE</scope>
    <source>
        <tissue evidence="2">Leaves</tissue>
    </source>
</reference>
<organism evidence="1 4">
    <name type="scientific">Medicago truncatula</name>
    <name type="common">Barrel medic</name>
    <name type="synonym">Medicago tribuloides</name>
    <dbReference type="NCBI Taxonomy" id="3880"/>
    <lineage>
        <taxon>Eukaryota</taxon>
        <taxon>Viridiplantae</taxon>
        <taxon>Streptophyta</taxon>
        <taxon>Embryophyta</taxon>
        <taxon>Tracheophyta</taxon>
        <taxon>Spermatophyta</taxon>
        <taxon>Magnoliopsida</taxon>
        <taxon>eudicotyledons</taxon>
        <taxon>Gunneridae</taxon>
        <taxon>Pentapetalae</taxon>
        <taxon>rosids</taxon>
        <taxon>fabids</taxon>
        <taxon>Fabales</taxon>
        <taxon>Fabaceae</taxon>
        <taxon>Papilionoideae</taxon>
        <taxon>50 kb inversion clade</taxon>
        <taxon>NPAAA clade</taxon>
        <taxon>Hologalegina</taxon>
        <taxon>IRL clade</taxon>
        <taxon>Trifolieae</taxon>
        <taxon>Medicago</taxon>
    </lineage>
</organism>
<evidence type="ECO:0000313" key="3">
    <source>
        <dbReference type="EnsemblPlants" id="KEH42423"/>
    </source>
</evidence>
<protein>
    <submittedName>
        <fullName evidence="1 3">Uncharacterized protein</fullName>
    </submittedName>
</protein>
<dbReference type="HOGENOM" id="CLU_2430342_0_0_1"/>
<gene>
    <name evidence="1" type="ordered locus">MTR_1g069205</name>
    <name evidence="2" type="ORF">MtrunA17_Chr1g0182891</name>
</gene>
<name>A0A072VLZ9_MEDTR</name>
<dbReference type="Gramene" id="rna3806">
    <property type="protein sequence ID" value="RHN79947.1"/>
    <property type="gene ID" value="gene3806"/>
</dbReference>
<dbReference type="EMBL" id="PSQE01000001">
    <property type="protein sequence ID" value="RHN79947.1"/>
    <property type="molecule type" value="Genomic_DNA"/>
</dbReference>
<reference evidence="3" key="3">
    <citation type="submission" date="2015-04" db="UniProtKB">
        <authorList>
            <consortium name="EnsemblPlants"/>
        </authorList>
    </citation>
    <scope>IDENTIFICATION</scope>
    <source>
        <strain evidence="3">cv. Jemalong A17</strain>
    </source>
</reference>
<dbReference type="Proteomes" id="UP000265566">
    <property type="component" value="Chromosome 1"/>
</dbReference>
<keyword evidence="4" id="KW-1185">Reference proteome</keyword>